<proteinExistence type="predicted"/>
<dbReference type="PANTHER" id="PTHR43464">
    <property type="entry name" value="METHYLTRANSFERASE"/>
    <property type="match status" value="1"/>
</dbReference>
<evidence type="ECO:0000256" key="3">
    <source>
        <dbReference type="ARBA" id="ARBA00022691"/>
    </source>
</evidence>
<evidence type="ECO:0000313" key="5">
    <source>
        <dbReference type="EMBL" id="SMO67089.1"/>
    </source>
</evidence>
<dbReference type="Gene3D" id="3.40.50.150">
    <property type="entry name" value="Vaccinia Virus protein VP39"/>
    <property type="match status" value="1"/>
</dbReference>
<keyword evidence="1 5" id="KW-0489">Methyltransferase</keyword>
<dbReference type="OrthoDB" id="8153637at2"/>
<dbReference type="Pfam" id="PF08241">
    <property type="entry name" value="Methyltransf_11"/>
    <property type="match status" value="1"/>
</dbReference>
<keyword evidence="3" id="KW-0949">S-adenosyl-L-methionine</keyword>
<evidence type="ECO:0000259" key="4">
    <source>
        <dbReference type="Pfam" id="PF08241"/>
    </source>
</evidence>
<name>A0A521D5Y2_9RHOB</name>
<dbReference type="GO" id="GO:0032259">
    <property type="term" value="P:methylation"/>
    <property type="evidence" value="ECO:0007669"/>
    <property type="project" value="UniProtKB-KW"/>
</dbReference>
<dbReference type="GO" id="GO:0010420">
    <property type="term" value="F:polyprenyldihydroxybenzoate methyltransferase activity"/>
    <property type="evidence" value="ECO:0007669"/>
    <property type="project" value="TreeGrafter"/>
</dbReference>
<dbReference type="SUPFAM" id="SSF53335">
    <property type="entry name" value="S-adenosyl-L-methionine-dependent methyltransferases"/>
    <property type="match status" value="1"/>
</dbReference>
<dbReference type="CDD" id="cd02440">
    <property type="entry name" value="AdoMet_MTases"/>
    <property type="match status" value="1"/>
</dbReference>
<dbReference type="AlphaFoldDB" id="A0A521D5Y2"/>
<feature type="domain" description="Methyltransferase type 11" evidence="4">
    <location>
        <begin position="45"/>
        <end position="136"/>
    </location>
</feature>
<evidence type="ECO:0000256" key="1">
    <source>
        <dbReference type="ARBA" id="ARBA00022603"/>
    </source>
</evidence>
<dbReference type="EMBL" id="FXTK01000006">
    <property type="protein sequence ID" value="SMO67089.1"/>
    <property type="molecule type" value="Genomic_DNA"/>
</dbReference>
<dbReference type="RefSeq" id="WP_142662995.1">
    <property type="nucleotide sequence ID" value="NZ_FXTK01000006.1"/>
</dbReference>
<accession>A0A521D5Y2</accession>
<sequence length="233" mass="26296">MDDSNGWDASAEAWIADMGDSGDFSRRHVLDRPMLARVGQVGTALDVGCGEGRFCRMLAARGIRTTGIDPTQRLIQTARERHPEGRYLEARAEALPFDDASFDLVVSYLTLIDIDDSDAAIAEMARVLRPGGRLLVANLNSFSTAGQWAGERTSPRGYLIDNYLEPRAEWVSWRGIMIRNWHRPLHHYMQALLANGLRLTHFDEPQPVDGDPQLVARYKRAPYHHVMEWEKPA</sequence>
<gene>
    <name evidence="5" type="ORF">SAMN06265221_106146</name>
</gene>
<evidence type="ECO:0000256" key="2">
    <source>
        <dbReference type="ARBA" id="ARBA00022679"/>
    </source>
</evidence>
<reference evidence="5 6" key="1">
    <citation type="submission" date="2017-05" db="EMBL/GenBank/DDBJ databases">
        <authorList>
            <person name="Varghese N."/>
            <person name="Submissions S."/>
        </authorList>
    </citation>
    <scope>NUCLEOTIDE SEQUENCE [LARGE SCALE GENOMIC DNA]</scope>
    <source>
        <strain evidence="5 6">DSM 100094</strain>
    </source>
</reference>
<dbReference type="InterPro" id="IPR029063">
    <property type="entry name" value="SAM-dependent_MTases_sf"/>
</dbReference>
<keyword evidence="2 5" id="KW-0808">Transferase</keyword>
<organism evidence="5 6">
    <name type="scientific">Paracoccus laeviglucosivorans</name>
    <dbReference type="NCBI Taxonomy" id="1197861"/>
    <lineage>
        <taxon>Bacteria</taxon>
        <taxon>Pseudomonadati</taxon>
        <taxon>Pseudomonadota</taxon>
        <taxon>Alphaproteobacteria</taxon>
        <taxon>Rhodobacterales</taxon>
        <taxon>Paracoccaceae</taxon>
        <taxon>Paracoccus</taxon>
    </lineage>
</organism>
<dbReference type="PANTHER" id="PTHR43464:SF19">
    <property type="entry name" value="UBIQUINONE BIOSYNTHESIS O-METHYLTRANSFERASE, MITOCHONDRIAL"/>
    <property type="match status" value="1"/>
</dbReference>
<keyword evidence="6" id="KW-1185">Reference proteome</keyword>
<dbReference type="InterPro" id="IPR013216">
    <property type="entry name" value="Methyltransf_11"/>
</dbReference>
<evidence type="ECO:0000313" key="6">
    <source>
        <dbReference type="Proteomes" id="UP000319014"/>
    </source>
</evidence>
<protein>
    <submittedName>
        <fullName evidence="5">Methyltransferase domain-containing protein</fullName>
    </submittedName>
</protein>
<dbReference type="Proteomes" id="UP000319014">
    <property type="component" value="Unassembled WGS sequence"/>
</dbReference>